<evidence type="ECO:0000313" key="1">
    <source>
        <dbReference type="EMBL" id="QJB00571.1"/>
    </source>
</evidence>
<reference evidence="1" key="1">
    <citation type="submission" date="2020-03" db="EMBL/GenBank/DDBJ databases">
        <title>The deep terrestrial virosphere.</title>
        <authorList>
            <person name="Holmfeldt K."/>
            <person name="Nilsson E."/>
            <person name="Simone D."/>
            <person name="Lopez-Fernandez M."/>
            <person name="Wu X."/>
            <person name="de Brujin I."/>
            <person name="Lundin D."/>
            <person name="Andersson A."/>
            <person name="Bertilsson S."/>
            <person name="Dopson M."/>
        </authorList>
    </citation>
    <scope>NUCLEOTIDE SEQUENCE</scope>
    <source>
        <strain evidence="1">MM171A00411</strain>
        <strain evidence="2">MM171B00292</strain>
    </source>
</reference>
<accession>A0A6M3LZ13</accession>
<gene>
    <name evidence="1" type="ORF">MM171A00411_0033</name>
    <name evidence="2" type="ORF">MM171B00292_0014</name>
</gene>
<dbReference type="InterPro" id="IPR011101">
    <property type="entry name" value="DUF5131"/>
</dbReference>
<protein>
    <recommendedName>
        <fullName evidence="3">DUF5131 family protein</fullName>
    </recommendedName>
</protein>
<evidence type="ECO:0008006" key="3">
    <source>
        <dbReference type="Google" id="ProtNLM"/>
    </source>
</evidence>
<evidence type="ECO:0000313" key="2">
    <source>
        <dbReference type="EMBL" id="QJB04413.1"/>
    </source>
</evidence>
<name>A0A6M3LZ13_9ZZZZ</name>
<dbReference type="Pfam" id="PF07505">
    <property type="entry name" value="DUF5131"/>
    <property type="match status" value="1"/>
</dbReference>
<dbReference type="AlphaFoldDB" id="A0A6M3LZ13"/>
<organism evidence="1">
    <name type="scientific">viral metagenome</name>
    <dbReference type="NCBI Taxonomy" id="1070528"/>
    <lineage>
        <taxon>unclassified sequences</taxon>
        <taxon>metagenomes</taxon>
        <taxon>organismal metagenomes</taxon>
    </lineage>
</organism>
<sequence length="268" mass="30521">MKQKQNIEWSEMSINAITGCNGPEGQRCYGCYAERIAMRFAGINGYPADDPFRPTWHPHRLKNITKRRKATVWFFGSMCEWLDDGVESSWRRSCLGVMAGKTEDIFITLTKQYKNLWKAVYDSPGGIDRGGLVGVLPKNVILGISVTKRSQVWGINELKKTKAYCKVISFEPLLEDISNIVYLDGIDWIIIGARSKQPGIGHLPATPAFKPPNFWVKQLIKKAQEAGAYVFLKPNLGDYVSDGLCDEKMEEYPFEMVHGKFRFKKERK</sequence>
<dbReference type="EMBL" id="MT143696">
    <property type="protein sequence ID" value="QJB00571.1"/>
    <property type="molecule type" value="Genomic_DNA"/>
</dbReference>
<proteinExistence type="predicted"/>
<dbReference type="EMBL" id="MT143882">
    <property type="protein sequence ID" value="QJB04413.1"/>
    <property type="molecule type" value="Genomic_DNA"/>
</dbReference>